<evidence type="ECO:0000313" key="14">
    <source>
        <dbReference type="Proteomes" id="UP000438476"/>
    </source>
</evidence>
<feature type="compositionally biased region" description="Low complexity" evidence="10">
    <location>
        <begin position="123"/>
        <end position="134"/>
    </location>
</feature>
<gene>
    <name evidence="13" type="ORF">GRI91_00410</name>
</gene>
<keyword evidence="8 11" id="KW-1133">Transmembrane helix</keyword>
<dbReference type="AlphaFoldDB" id="A0A6I4T1J9"/>
<feature type="compositionally biased region" description="Pro residues" evidence="10">
    <location>
        <begin position="112"/>
        <end position="122"/>
    </location>
</feature>
<evidence type="ECO:0000256" key="1">
    <source>
        <dbReference type="ARBA" id="ARBA00004383"/>
    </source>
</evidence>
<dbReference type="GO" id="GO:0031992">
    <property type="term" value="F:energy transducer activity"/>
    <property type="evidence" value="ECO:0007669"/>
    <property type="project" value="TreeGrafter"/>
</dbReference>
<keyword evidence="3" id="KW-0813">Transport</keyword>
<dbReference type="OrthoDB" id="7585155at2"/>
<evidence type="ECO:0000256" key="4">
    <source>
        <dbReference type="ARBA" id="ARBA00022475"/>
    </source>
</evidence>
<feature type="compositionally biased region" description="Pro residues" evidence="10">
    <location>
        <begin position="55"/>
        <end position="67"/>
    </location>
</feature>
<evidence type="ECO:0000256" key="6">
    <source>
        <dbReference type="ARBA" id="ARBA00022692"/>
    </source>
</evidence>
<dbReference type="EMBL" id="WTYT01000001">
    <property type="protein sequence ID" value="MXO64222.1"/>
    <property type="molecule type" value="Genomic_DNA"/>
</dbReference>
<reference evidence="13 14" key="1">
    <citation type="submission" date="2019-12" db="EMBL/GenBank/DDBJ databases">
        <title>Genomic-based taxomic classification of the family Erythrobacteraceae.</title>
        <authorList>
            <person name="Xu L."/>
        </authorList>
    </citation>
    <scope>NUCLEOTIDE SEQUENCE [LARGE SCALE GENOMIC DNA]</scope>
    <source>
        <strain evidence="13 14">LMG 29518</strain>
    </source>
</reference>
<protein>
    <submittedName>
        <fullName evidence="13">TonB family protein</fullName>
    </submittedName>
</protein>
<feature type="domain" description="TonB C-terminal" evidence="12">
    <location>
        <begin position="132"/>
        <end position="225"/>
    </location>
</feature>
<dbReference type="GO" id="GO:0055085">
    <property type="term" value="P:transmembrane transport"/>
    <property type="evidence" value="ECO:0007669"/>
    <property type="project" value="InterPro"/>
</dbReference>
<accession>A0A6I4T1J9</accession>
<comment type="caution">
    <text evidence="13">The sequence shown here is derived from an EMBL/GenBank/DDBJ whole genome shotgun (WGS) entry which is preliminary data.</text>
</comment>
<keyword evidence="7" id="KW-0653">Protein transport</keyword>
<dbReference type="PANTHER" id="PTHR33446:SF2">
    <property type="entry name" value="PROTEIN TONB"/>
    <property type="match status" value="1"/>
</dbReference>
<name>A0A6I4T1J9_9SPHN</name>
<dbReference type="Proteomes" id="UP000438476">
    <property type="component" value="Unassembled WGS sequence"/>
</dbReference>
<dbReference type="PANTHER" id="PTHR33446">
    <property type="entry name" value="PROTEIN TONB-RELATED"/>
    <property type="match status" value="1"/>
</dbReference>
<comment type="similarity">
    <text evidence="2">Belongs to the TonB family.</text>
</comment>
<feature type="transmembrane region" description="Helical" evidence="11">
    <location>
        <begin position="14"/>
        <end position="37"/>
    </location>
</feature>
<organism evidence="13 14">
    <name type="scientific">Altericroceibacterium endophyticum</name>
    <dbReference type="NCBI Taxonomy" id="1808508"/>
    <lineage>
        <taxon>Bacteria</taxon>
        <taxon>Pseudomonadati</taxon>
        <taxon>Pseudomonadota</taxon>
        <taxon>Alphaproteobacteria</taxon>
        <taxon>Sphingomonadales</taxon>
        <taxon>Erythrobacteraceae</taxon>
        <taxon>Altericroceibacterium</taxon>
    </lineage>
</organism>
<proteinExistence type="inferred from homology"/>
<keyword evidence="4" id="KW-1003">Cell membrane</keyword>
<feature type="region of interest" description="Disordered" evidence="10">
    <location>
        <begin position="112"/>
        <end position="150"/>
    </location>
</feature>
<keyword evidence="6 11" id="KW-0812">Transmembrane</keyword>
<feature type="region of interest" description="Disordered" evidence="10">
    <location>
        <begin position="55"/>
        <end position="77"/>
    </location>
</feature>
<dbReference type="GO" id="GO:0098797">
    <property type="term" value="C:plasma membrane protein complex"/>
    <property type="evidence" value="ECO:0007669"/>
    <property type="project" value="TreeGrafter"/>
</dbReference>
<dbReference type="SUPFAM" id="SSF74653">
    <property type="entry name" value="TolA/TonB C-terminal domain"/>
    <property type="match status" value="1"/>
</dbReference>
<evidence type="ECO:0000313" key="13">
    <source>
        <dbReference type="EMBL" id="MXO64222.1"/>
    </source>
</evidence>
<evidence type="ECO:0000256" key="10">
    <source>
        <dbReference type="SAM" id="MobiDB-lite"/>
    </source>
</evidence>
<dbReference type="NCBIfam" id="TIGR01352">
    <property type="entry name" value="tonB_Cterm"/>
    <property type="match status" value="1"/>
</dbReference>
<dbReference type="PROSITE" id="PS52015">
    <property type="entry name" value="TONB_CTD"/>
    <property type="match status" value="1"/>
</dbReference>
<dbReference type="Gene3D" id="3.30.1150.10">
    <property type="match status" value="1"/>
</dbReference>
<evidence type="ECO:0000256" key="2">
    <source>
        <dbReference type="ARBA" id="ARBA00006555"/>
    </source>
</evidence>
<evidence type="ECO:0000256" key="8">
    <source>
        <dbReference type="ARBA" id="ARBA00022989"/>
    </source>
</evidence>
<evidence type="ECO:0000259" key="12">
    <source>
        <dbReference type="PROSITE" id="PS52015"/>
    </source>
</evidence>
<dbReference type="InterPro" id="IPR051045">
    <property type="entry name" value="TonB-dependent_transducer"/>
</dbReference>
<dbReference type="Pfam" id="PF03544">
    <property type="entry name" value="TonB_C"/>
    <property type="match status" value="1"/>
</dbReference>
<dbReference type="InterPro" id="IPR006260">
    <property type="entry name" value="TonB/TolA_C"/>
</dbReference>
<keyword evidence="9 11" id="KW-0472">Membrane</keyword>
<keyword evidence="14" id="KW-1185">Reference proteome</keyword>
<evidence type="ECO:0000256" key="3">
    <source>
        <dbReference type="ARBA" id="ARBA00022448"/>
    </source>
</evidence>
<evidence type="ECO:0000256" key="7">
    <source>
        <dbReference type="ARBA" id="ARBA00022927"/>
    </source>
</evidence>
<sequence length="225" mass="23625">MTYAEQKVNNSRRFTALVAVGGIHAVIGYALVTGLAADMVDKVMPRIEATIMPLDPPPPPEIVPEPAPANEAAANPPMAPSPAFPLTPPQPDLTLEPFEPLTDIGPVVPKVLPPAVPSPSPSVTPAATPEAASPRNNPGSWATPNDYPSRALREGQEGVASFRVVVGSDGKVRSCEITASSGHALLDKATCDNVTRRARFNPAKNDSGAKVVGTYSSRIRWTIPD</sequence>
<dbReference type="GO" id="GO:0015031">
    <property type="term" value="P:protein transport"/>
    <property type="evidence" value="ECO:0007669"/>
    <property type="project" value="UniProtKB-KW"/>
</dbReference>
<evidence type="ECO:0000256" key="11">
    <source>
        <dbReference type="SAM" id="Phobius"/>
    </source>
</evidence>
<comment type="subcellular location">
    <subcellularLocation>
        <location evidence="1">Cell inner membrane</location>
        <topology evidence="1">Single-pass membrane protein</topology>
        <orientation evidence="1">Periplasmic side</orientation>
    </subcellularLocation>
</comment>
<dbReference type="RefSeq" id="WP_160734677.1">
    <property type="nucleotide sequence ID" value="NZ_WTYT01000001.1"/>
</dbReference>
<keyword evidence="5" id="KW-0997">Cell inner membrane</keyword>
<evidence type="ECO:0000256" key="9">
    <source>
        <dbReference type="ARBA" id="ARBA00023136"/>
    </source>
</evidence>
<evidence type="ECO:0000256" key="5">
    <source>
        <dbReference type="ARBA" id="ARBA00022519"/>
    </source>
</evidence>
<dbReference type="InterPro" id="IPR037682">
    <property type="entry name" value="TonB_C"/>
</dbReference>